<evidence type="ECO:0000313" key="1">
    <source>
        <dbReference type="EMBL" id="GKV13503.1"/>
    </source>
</evidence>
<comment type="caution">
    <text evidence="1">The sequence shown here is derived from an EMBL/GenBank/DDBJ whole genome shotgun (WGS) entry which is preliminary data.</text>
</comment>
<dbReference type="Proteomes" id="UP001054252">
    <property type="component" value="Unassembled WGS sequence"/>
</dbReference>
<name>A0AAV5JQC1_9ROSI</name>
<protein>
    <submittedName>
        <fullName evidence="1">Uncharacterized protein</fullName>
    </submittedName>
</protein>
<keyword evidence="2" id="KW-1185">Reference proteome</keyword>
<organism evidence="1 2">
    <name type="scientific">Rubroshorea leprosula</name>
    <dbReference type="NCBI Taxonomy" id="152421"/>
    <lineage>
        <taxon>Eukaryota</taxon>
        <taxon>Viridiplantae</taxon>
        <taxon>Streptophyta</taxon>
        <taxon>Embryophyta</taxon>
        <taxon>Tracheophyta</taxon>
        <taxon>Spermatophyta</taxon>
        <taxon>Magnoliopsida</taxon>
        <taxon>eudicotyledons</taxon>
        <taxon>Gunneridae</taxon>
        <taxon>Pentapetalae</taxon>
        <taxon>rosids</taxon>
        <taxon>malvids</taxon>
        <taxon>Malvales</taxon>
        <taxon>Dipterocarpaceae</taxon>
        <taxon>Rubroshorea</taxon>
    </lineage>
</organism>
<dbReference type="AlphaFoldDB" id="A0AAV5JQC1"/>
<evidence type="ECO:0000313" key="2">
    <source>
        <dbReference type="Proteomes" id="UP001054252"/>
    </source>
</evidence>
<proteinExistence type="predicted"/>
<gene>
    <name evidence="1" type="ORF">SLEP1_g24503</name>
</gene>
<reference evidence="1 2" key="1">
    <citation type="journal article" date="2021" name="Commun. Biol.">
        <title>The genome of Shorea leprosula (Dipterocarpaceae) highlights the ecological relevance of drought in aseasonal tropical rainforests.</title>
        <authorList>
            <person name="Ng K.K.S."/>
            <person name="Kobayashi M.J."/>
            <person name="Fawcett J.A."/>
            <person name="Hatakeyama M."/>
            <person name="Paape T."/>
            <person name="Ng C.H."/>
            <person name="Ang C.C."/>
            <person name="Tnah L.H."/>
            <person name="Lee C.T."/>
            <person name="Nishiyama T."/>
            <person name="Sese J."/>
            <person name="O'Brien M.J."/>
            <person name="Copetti D."/>
            <person name="Mohd Noor M.I."/>
            <person name="Ong R.C."/>
            <person name="Putra M."/>
            <person name="Sireger I.Z."/>
            <person name="Indrioko S."/>
            <person name="Kosugi Y."/>
            <person name="Izuno A."/>
            <person name="Isagi Y."/>
            <person name="Lee S.L."/>
            <person name="Shimizu K.K."/>
        </authorList>
    </citation>
    <scope>NUCLEOTIDE SEQUENCE [LARGE SCALE GENOMIC DNA]</scope>
    <source>
        <strain evidence="1">214</strain>
    </source>
</reference>
<dbReference type="EMBL" id="BPVZ01000039">
    <property type="protein sequence ID" value="GKV13503.1"/>
    <property type="molecule type" value="Genomic_DNA"/>
</dbReference>
<sequence length="70" mass="8199">MNRLKVEIKSPSRPRLIPLLCLQPLSNRKIIKFPWLIPKSTQVLKRFSEIESHQQEAQKKSSKLIQSGEF</sequence>
<accession>A0AAV5JQC1</accession>